<comment type="caution">
    <text evidence="2">The sequence shown here is derived from an EMBL/GenBank/DDBJ whole genome shotgun (WGS) entry which is preliminary data.</text>
</comment>
<protein>
    <submittedName>
        <fullName evidence="2">Uncharacterized protein</fullName>
    </submittedName>
</protein>
<reference evidence="2 3" key="1">
    <citation type="submission" date="2017-11" db="EMBL/GenBank/DDBJ databases">
        <title>Draft Genome Sequence of Lactobacillus curieae NBRC 111893 isolated from Koso, a Japanese sugar-Vegetable Fermented Beverage.</title>
        <authorList>
            <person name="Chiou T.Y."/>
            <person name="Oshima K."/>
            <person name="Suda W."/>
            <person name="Hattori M."/>
            <person name="Takahashi T."/>
        </authorList>
    </citation>
    <scope>NUCLEOTIDE SEQUENCE [LARGE SCALE GENOMIC DNA]</scope>
    <source>
        <strain evidence="2 3">NBRC111893</strain>
    </source>
</reference>
<accession>A0A401FIS4</accession>
<gene>
    <name evidence="2" type="ORF">NBRC111893_410</name>
</gene>
<evidence type="ECO:0000256" key="1">
    <source>
        <dbReference type="SAM" id="MobiDB-lite"/>
    </source>
</evidence>
<dbReference type="Gene3D" id="3.30.450.20">
    <property type="entry name" value="PAS domain"/>
    <property type="match status" value="1"/>
</dbReference>
<dbReference type="RefSeq" id="WP_160114426.1">
    <property type="nucleotide sequence ID" value="NZ_BEXA01000001.1"/>
</dbReference>
<sequence>MDGINPYIKDAIIQFKTGKLALKQIEAILSILPFEIDFIDKNDKFIYFSNQPQRIHPRTADQLDSELNLLHPDNVLPRVHQMVTALKNGTNDKFEIISGKHHTYNGYFAVRDDDDNYLGILVFTGQLDYFINLIDQKPSFDQVLGTDATTSASQATYDPSKFVAPKYDKGLKKVNKPKDSNRKLAKDASTGASDSWLS</sequence>
<dbReference type="AlphaFoldDB" id="A0A401FIS4"/>
<proteinExistence type="predicted"/>
<dbReference type="EMBL" id="BEXA01000001">
    <property type="protein sequence ID" value="GAY72264.1"/>
    <property type="molecule type" value="Genomic_DNA"/>
</dbReference>
<name>A0A401FIS4_9LACO</name>
<keyword evidence="3" id="KW-1185">Reference proteome</keyword>
<dbReference type="OrthoDB" id="9769774at2"/>
<evidence type="ECO:0000313" key="3">
    <source>
        <dbReference type="Proteomes" id="UP000286974"/>
    </source>
</evidence>
<dbReference type="Proteomes" id="UP000286974">
    <property type="component" value="Unassembled WGS sequence"/>
</dbReference>
<feature type="region of interest" description="Disordered" evidence="1">
    <location>
        <begin position="168"/>
        <end position="198"/>
    </location>
</feature>
<organism evidence="2 3">
    <name type="scientific">Lentilactobacillus kosonis</name>
    <dbReference type="NCBI Taxonomy" id="2810561"/>
    <lineage>
        <taxon>Bacteria</taxon>
        <taxon>Bacillati</taxon>
        <taxon>Bacillota</taxon>
        <taxon>Bacilli</taxon>
        <taxon>Lactobacillales</taxon>
        <taxon>Lactobacillaceae</taxon>
        <taxon>Lentilactobacillus</taxon>
    </lineage>
</organism>
<dbReference type="Pfam" id="PF13596">
    <property type="entry name" value="PAS_10"/>
    <property type="match status" value="1"/>
</dbReference>
<evidence type="ECO:0000313" key="2">
    <source>
        <dbReference type="EMBL" id="GAY72264.1"/>
    </source>
</evidence>
<feature type="compositionally biased region" description="Basic and acidic residues" evidence="1">
    <location>
        <begin position="168"/>
        <end position="186"/>
    </location>
</feature>